<reference evidence="2" key="1">
    <citation type="submission" date="2019-05" db="EMBL/GenBank/DDBJ databases">
        <title>Flavobacterium profundi sp. nov., isolated from a deep-sea seamount.</title>
        <authorList>
            <person name="Zhang D.-C."/>
        </authorList>
    </citation>
    <scope>NUCLEOTIDE SEQUENCE [LARGE SCALE GENOMIC DNA]</scope>
    <source>
        <strain evidence="2">EC11</strain>
    </source>
</reference>
<organism evidence="1 2">
    <name type="scientific">Flavobacterium jejuense</name>
    <dbReference type="NCBI Taxonomy" id="1544455"/>
    <lineage>
        <taxon>Bacteria</taxon>
        <taxon>Pseudomonadati</taxon>
        <taxon>Bacteroidota</taxon>
        <taxon>Flavobacteriia</taxon>
        <taxon>Flavobacteriales</taxon>
        <taxon>Flavobacteriaceae</taxon>
        <taxon>Flavobacterium</taxon>
    </lineage>
</organism>
<name>A0ABX0ITP5_9FLAO</name>
<evidence type="ECO:0000313" key="1">
    <source>
        <dbReference type="EMBL" id="NHN25185.1"/>
    </source>
</evidence>
<keyword evidence="2" id="KW-1185">Reference proteome</keyword>
<gene>
    <name evidence="1" type="ORF">FIA58_005785</name>
</gene>
<protein>
    <recommendedName>
        <fullName evidence="3">SPOR domain-containing protein</fullName>
    </recommendedName>
</protein>
<evidence type="ECO:0000313" key="2">
    <source>
        <dbReference type="Proteomes" id="UP000817854"/>
    </source>
</evidence>
<sequence>MKQYLQILCCVCLFSCQKNKENQITLVTEPVKTDTTTLIIEKEIIESQSPIDTTDYEHTIFYVVIVDTSFNYQSLHKKMLDLSKKSNTPIDTMGRYYNASEDLIVLSDDDDDLYAGDYFPRRFPSENLSLEYLTWYKNNAEEKTIALVAGIYESEIKADSAVSKLKKTNPQTFEIKTKMFVGCMH</sequence>
<dbReference type="EMBL" id="VEVQ02000003">
    <property type="protein sequence ID" value="NHN25185.1"/>
    <property type="molecule type" value="Genomic_DNA"/>
</dbReference>
<dbReference type="Proteomes" id="UP000817854">
    <property type="component" value="Unassembled WGS sequence"/>
</dbReference>
<accession>A0ABX0ITP5</accession>
<reference evidence="1 2" key="3">
    <citation type="submission" date="2020-02" db="EMBL/GenBank/DDBJ databases">
        <title>Flavobacterium profundi sp. nov., isolated from a deep-sea seamount.</title>
        <authorList>
            <person name="Zhang D.-C."/>
        </authorList>
    </citation>
    <scope>NUCLEOTIDE SEQUENCE [LARGE SCALE GENOMIC DNA]</scope>
    <source>
        <strain evidence="1 2">EC11</strain>
    </source>
</reference>
<proteinExistence type="predicted"/>
<comment type="caution">
    <text evidence="1">The sequence shown here is derived from an EMBL/GenBank/DDBJ whole genome shotgun (WGS) entry which is preliminary data.</text>
</comment>
<reference evidence="1 2" key="2">
    <citation type="submission" date="2019-05" db="EMBL/GenBank/DDBJ databases">
        <authorList>
            <person name="Lianzixin W."/>
        </authorList>
    </citation>
    <scope>NUCLEOTIDE SEQUENCE [LARGE SCALE GENOMIC DNA]</scope>
    <source>
        <strain evidence="1 2">EC11</strain>
    </source>
</reference>
<dbReference type="RefSeq" id="WP_140961087.1">
    <property type="nucleotide sequence ID" value="NZ_VEVQ02000003.1"/>
</dbReference>
<evidence type="ECO:0008006" key="3">
    <source>
        <dbReference type="Google" id="ProtNLM"/>
    </source>
</evidence>